<sequence length="89" mass="9379">MPLLYGFGSLFVALMGRNRKWGFWGYFWASLLMSPVLGLLFVLAGDKPERKPKAPKSALQPSPVAATPAVGVPAASVKPVATSAPAVKP</sequence>
<comment type="caution">
    <text evidence="2">The sequence shown here is derived from an EMBL/GenBank/DDBJ whole genome shotgun (WGS) entry which is preliminary data.</text>
</comment>
<dbReference type="RefSeq" id="WP_179636352.1">
    <property type="nucleotide sequence ID" value="NZ_JACCFH010000002.1"/>
</dbReference>
<evidence type="ECO:0000256" key="1">
    <source>
        <dbReference type="SAM" id="Phobius"/>
    </source>
</evidence>
<dbReference type="EMBL" id="JACCFH010000002">
    <property type="protein sequence ID" value="NYG35458.1"/>
    <property type="molecule type" value="Genomic_DNA"/>
</dbReference>
<name>A0A7Y9U7S5_9BURK</name>
<accession>A0A7Y9U7S5</accession>
<evidence type="ECO:0000313" key="2">
    <source>
        <dbReference type="EMBL" id="NYG35458.1"/>
    </source>
</evidence>
<reference evidence="2 3" key="1">
    <citation type="submission" date="2020-07" db="EMBL/GenBank/DDBJ databases">
        <title>Genomic Encyclopedia of Archaeal and Bacterial Type Strains, Phase II (KMG-II): from individual species to whole genera.</title>
        <authorList>
            <person name="Goeker M."/>
        </authorList>
    </citation>
    <scope>NUCLEOTIDE SEQUENCE [LARGE SCALE GENOMIC DNA]</scope>
    <source>
        <strain evidence="2 3">DSM 21226</strain>
    </source>
</reference>
<keyword evidence="3" id="KW-1185">Reference proteome</keyword>
<organism evidence="2 3">
    <name type="scientific">Sphaerotilus montanus</name>
    <dbReference type="NCBI Taxonomy" id="522889"/>
    <lineage>
        <taxon>Bacteria</taxon>
        <taxon>Pseudomonadati</taxon>
        <taxon>Pseudomonadota</taxon>
        <taxon>Betaproteobacteria</taxon>
        <taxon>Burkholderiales</taxon>
        <taxon>Sphaerotilaceae</taxon>
        <taxon>Sphaerotilus</taxon>
    </lineage>
</organism>
<feature type="transmembrane region" description="Helical" evidence="1">
    <location>
        <begin position="23"/>
        <end position="44"/>
    </location>
</feature>
<gene>
    <name evidence="2" type="ORF">BDD16_004520</name>
</gene>
<evidence type="ECO:0000313" key="3">
    <source>
        <dbReference type="Proteomes" id="UP000518288"/>
    </source>
</evidence>
<dbReference type="AlphaFoldDB" id="A0A7Y9U7S5"/>
<dbReference type="Proteomes" id="UP000518288">
    <property type="component" value="Unassembled WGS sequence"/>
</dbReference>
<keyword evidence="1" id="KW-0472">Membrane</keyword>
<keyword evidence="1" id="KW-0812">Transmembrane</keyword>
<proteinExistence type="predicted"/>
<keyword evidence="1" id="KW-1133">Transmembrane helix</keyword>
<protein>
    <submittedName>
        <fullName evidence="2">Uncharacterized protein</fullName>
    </submittedName>
</protein>